<dbReference type="Proteomes" id="UP000267027">
    <property type="component" value="Unassembled WGS sequence"/>
</dbReference>
<protein>
    <submittedName>
        <fullName evidence="2">Uncharacterized protein</fullName>
    </submittedName>
</protein>
<evidence type="ECO:0000313" key="2">
    <source>
        <dbReference type="EMBL" id="VDM58729.1"/>
    </source>
</evidence>
<dbReference type="PANTHER" id="PTHR34851">
    <property type="entry name" value="PROTEIN CBG05235-RELATED"/>
    <property type="match status" value="1"/>
</dbReference>
<dbReference type="AlphaFoldDB" id="A0A3P7HW40"/>
<gene>
    <name evidence="2" type="ORF">ACOC_LOCUS7144</name>
</gene>
<name>A0A3P7HW40_ANGCS</name>
<dbReference type="OrthoDB" id="5843182at2759"/>
<keyword evidence="1" id="KW-0472">Membrane</keyword>
<sequence>MRILQVSDSTPKPKRETVVNYEFTEDSVPPSSCCCGKIKVGCRIVAICSLLAIIANAVLYFFGIPRLGLSGTIEILLLIVDFITVFFLFLGLSKKRARLLKPYLFFNVRLFDIHQYLIKGGELSNNILFNLHSILRCENLCEMKLLVVVSCLVTAAVMLGLIAVIIVDVFFVHVVYRTFHFFAYQKDKTRRRQGDQTSTTDL</sequence>
<keyword evidence="1" id="KW-0812">Transmembrane</keyword>
<evidence type="ECO:0000313" key="3">
    <source>
        <dbReference type="Proteomes" id="UP000267027"/>
    </source>
</evidence>
<accession>A0A3P7HW40</accession>
<dbReference type="EMBL" id="UYYA01004009">
    <property type="protein sequence ID" value="VDM58729.1"/>
    <property type="molecule type" value="Genomic_DNA"/>
</dbReference>
<feature type="transmembrane region" description="Helical" evidence="1">
    <location>
        <begin position="44"/>
        <end position="63"/>
    </location>
</feature>
<dbReference type="PANTHER" id="PTHR34851:SF3">
    <property type="entry name" value="MARVEL DOMAIN-CONTAINING PROTEIN"/>
    <property type="match status" value="1"/>
</dbReference>
<proteinExistence type="predicted"/>
<feature type="transmembrane region" description="Helical" evidence="1">
    <location>
        <begin position="145"/>
        <end position="176"/>
    </location>
</feature>
<feature type="transmembrane region" description="Helical" evidence="1">
    <location>
        <begin position="75"/>
        <end position="92"/>
    </location>
</feature>
<keyword evidence="3" id="KW-1185">Reference proteome</keyword>
<evidence type="ECO:0000256" key="1">
    <source>
        <dbReference type="SAM" id="Phobius"/>
    </source>
</evidence>
<organism evidence="2 3">
    <name type="scientific">Angiostrongylus costaricensis</name>
    <name type="common">Nematode worm</name>
    <dbReference type="NCBI Taxonomy" id="334426"/>
    <lineage>
        <taxon>Eukaryota</taxon>
        <taxon>Metazoa</taxon>
        <taxon>Ecdysozoa</taxon>
        <taxon>Nematoda</taxon>
        <taxon>Chromadorea</taxon>
        <taxon>Rhabditida</taxon>
        <taxon>Rhabditina</taxon>
        <taxon>Rhabditomorpha</taxon>
        <taxon>Strongyloidea</taxon>
        <taxon>Metastrongylidae</taxon>
        <taxon>Angiostrongylus</taxon>
    </lineage>
</organism>
<reference evidence="2 3" key="1">
    <citation type="submission" date="2018-11" db="EMBL/GenBank/DDBJ databases">
        <authorList>
            <consortium name="Pathogen Informatics"/>
        </authorList>
    </citation>
    <scope>NUCLEOTIDE SEQUENCE [LARGE SCALE GENOMIC DNA]</scope>
    <source>
        <strain evidence="2 3">Costa Rica</strain>
    </source>
</reference>
<keyword evidence="1" id="KW-1133">Transmembrane helix</keyword>